<evidence type="ECO:0000313" key="7">
    <source>
        <dbReference type="Proteomes" id="UP000637720"/>
    </source>
</evidence>
<dbReference type="SUPFAM" id="SSF51419">
    <property type="entry name" value="PLP-binding barrel"/>
    <property type="match status" value="1"/>
</dbReference>
<gene>
    <name evidence="6" type="primary">ylmE</name>
    <name evidence="6" type="ORF">GCM10007043_02370</name>
</gene>
<dbReference type="PANTHER" id="PTHR10146:SF14">
    <property type="entry name" value="PYRIDOXAL PHOSPHATE HOMEOSTASIS PROTEIN"/>
    <property type="match status" value="1"/>
</dbReference>
<dbReference type="PROSITE" id="PS01211">
    <property type="entry name" value="UPF0001"/>
    <property type="match status" value="1"/>
</dbReference>
<keyword evidence="7" id="KW-1185">Reference proteome</keyword>
<dbReference type="FunFam" id="3.20.20.10:FF:000018">
    <property type="entry name" value="Pyridoxal phosphate homeostasis protein"/>
    <property type="match status" value="1"/>
</dbReference>
<reference evidence="6" key="2">
    <citation type="submission" date="2020-09" db="EMBL/GenBank/DDBJ databases">
        <authorList>
            <person name="Sun Q."/>
            <person name="Ohkuma M."/>
        </authorList>
    </citation>
    <scope>NUCLEOTIDE SEQUENCE</scope>
    <source>
        <strain evidence="6">JCM 14719</strain>
    </source>
</reference>
<dbReference type="Gene3D" id="3.20.20.10">
    <property type="entry name" value="Alanine racemase"/>
    <property type="match status" value="1"/>
</dbReference>
<dbReference type="AlphaFoldDB" id="A0A8J3B842"/>
<dbReference type="CDD" id="cd00635">
    <property type="entry name" value="PLPDE_III_YBL036c_like"/>
    <property type="match status" value="1"/>
</dbReference>
<comment type="similarity">
    <text evidence="2 4">Belongs to the pyridoxal phosphate-binding protein YggS/PROSC family.</text>
</comment>
<name>A0A8J3B842_9BACI</name>
<evidence type="ECO:0000259" key="5">
    <source>
        <dbReference type="Pfam" id="PF01168"/>
    </source>
</evidence>
<evidence type="ECO:0000256" key="1">
    <source>
        <dbReference type="ARBA" id="ARBA00022898"/>
    </source>
</evidence>
<feature type="domain" description="Alanine racemase N-terminal" evidence="5">
    <location>
        <begin position="10"/>
        <end position="230"/>
    </location>
</feature>
<evidence type="ECO:0000313" key="6">
    <source>
        <dbReference type="EMBL" id="GGJ92212.1"/>
    </source>
</evidence>
<dbReference type="PANTHER" id="PTHR10146">
    <property type="entry name" value="PROLINE SYNTHETASE CO-TRANSCRIBED BACTERIAL HOMOLOG PROTEIN"/>
    <property type="match status" value="1"/>
</dbReference>
<dbReference type="PIRSF" id="PIRSF004848">
    <property type="entry name" value="YBL036c_PLPDEIII"/>
    <property type="match status" value="1"/>
</dbReference>
<dbReference type="Proteomes" id="UP000637720">
    <property type="component" value="Unassembled WGS sequence"/>
</dbReference>
<dbReference type="HAMAP" id="MF_02087">
    <property type="entry name" value="PLP_homeostasis"/>
    <property type="match status" value="1"/>
</dbReference>
<protein>
    <recommendedName>
        <fullName evidence="2">Pyridoxal phosphate homeostasis protein</fullName>
        <shortName evidence="2">PLP homeostasis protein</shortName>
    </recommendedName>
</protein>
<comment type="function">
    <text evidence="2">Pyridoxal 5'-phosphate (PLP)-binding protein, which is involved in PLP homeostasis.</text>
</comment>
<dbReference type="InterPro" id="IPR029066">
    <property type="entry name" value="PLP-binding_barrel"/>
</dbReference>
<comment type="cofactor">
    <cofactor evidence="3">
        <name>pyridoxal 5'-phosphate</name>
        <dbReference type="ChEBI" id="CHEBI:597326"/>
    </cofactor>
</comment>
<feature type="modified residue" description="N6-(pyridoxal phosphate)lysine" evidence="2 3">
    <location>
        <position position="38"/>
    </location>
</feature>
<keyword evidence="1 2" id="KW-0663">Pyridoxal phosphate</keyword>
<sequence length="244" mass="26917">MNGVTLAERLAAVKRRIREACRRSGRREDEVTLVAVTKYVDAETVRALLDAGVTDVGENRVQDAVPKWEALGGRGVWHFIGRLQTNKVKDVVGRFAYVHSLDRMALAEELEKRARQKDAVVRCFLQVNVSGEATKAGVRPDALFDFAREVAKLSRLRVVGLMTMAPIVDDPEEARPVFRALRELRDALRDQGIPGLDPVHLSMGMSGDFEVAVEEGATFVRIGSLLYQSDPGEPAVEPGHTEEG</sequence>
<dbReference type="EMBL" id="BMOF01000002">
    <property type="protein sequence ID" value="GGJ92212.1"/>
    <property type="molecule type" value="Genomic_DNA"/>
</dbReference>
<accession>A0A8J3B842</accession>
<evidence type="ECO:0000256" key="4">
    <source>
        <dbReference type="RuleBase" id="RU004514"/>
    </source>
</evidence>
<dbReference type="InterPro" id="IPR011078">
    <property type="entry name" value="PyrdxlP_homeostasis"/>
</dbReference>
<comment type="caution">
    <text evidence="6">The sequence shown here is derived from an EMBL/GenBank/DDBJ whole genome shotgun (WGS) entry which is preliminary data.</text>
</comment>
<evidence type="ECO:0000256" key="3">
    <source>
        <dbReference type="PIRSR" id="PIRSR004848-1"/>
    </source>
</evidence>
<proteinExistence type="inferred from homology"/>
<dbReference type="NCBIfam" id="TIGR00044">
    <property type="entry name" value="YggS family pyridoxal phosphate-dependent enzyme"/>
    <property type="match status" value="1"/>
</dbReference>
<organism evidence="6 7">
    <name type="scientific">Calditerricola satsumensis</name>
    <dbReference type="NCBI Taxonomy" id="373054"/>
    <lineage>
        <taxon>Bacteria</taxon>
        <taxon>Bacillati</taxon>
        <taxon>Bacillota</taxon>
        <taxon>Bacilli</taxon>
        <taxon>Bacillales</taxon>
        <taxon>Bacillaceae</taxon>
        <taxon>Calditerricola</taxon>
    </lineage>
</organism>
<dbReference type="GO" id="GO:0030170">
    <property type="term" value="F:pyridoxal phosphate binding"/>
    <property type="evidence" value="ECO:0007669"/>
    <property type="project" value="UniProtKB-UniRule"/>
</dbReference>
<evidence type="ECO:0000256" key="2">
    <source>
        <dbReference type="HAMAP-Rule" id="MF_02087"/>
    </source>
</evidence>
<dbReference type="Pfam" id="PF01168">
    <property type="entry name" value="Ala_racemase_N"/>
    <property type="match status" value="1"/>
</dbReference>
<reference evidence="6" key="1">
    <citation type="journal article" date="2014" name="Int. J. Syst. Evol. Microbiol.">
        <title>Complete genome sequence of Corynebacterium casei LMG S-19264T (=DSM 44701T), isolated from a smear-ripened cheese.</title>
        <authorList>
            <consortium name="US DOE Joint Genome Institute (JGI-PGF)"/>
            <person name="Walter F."/>
            <person name="Albersmeier A."/>
            <person name="Kalinowski J."/>
            <person name="Ruckert C."/>
        </authorList>
    </citation>
    <scope>NUCLEOTIDE SEQUENCE</scope>
    <source>
        <strain evidence="6">JCM 14719</strain>
    </source>
</reference>
<dbReference type="InterPro" id="IPR001608">
    <property type="entry name" value="Ala_racemase_N"/>
</dbReference>